<dbReference type="Proteomes" id="UP000433737">
    <property type="component" value="Unassembled WGS sequence"/>
</dbReference>
<evidence type="ECO:0000313" key="1">
    <source>
        <dbReference type="EMBL" id="VXB74800.1"/>
    </source>
</evidence>
<proteinExistence type="predicted"/>
<dbReference type="EMBL" id="CABWMH010000009">
    <property type="protein sequence ID" value="VXB74800.1"/>
    <property type="molecule type" value="Genomic_DNA"/>
</dbReference>
<protein>
    <recommendedName>
        <fullName evidence="3">Phage protein</fullName>
    </recommendedName>
</protein>
<comment type="caution">
    <text evidence="1">The sequence shown here is derived from an EMBL/GenBank/DDBJ whole genome shotgun (WGS) entry which is preliminary data.</text>
</comment>
<reference evidence="1 2" key="1">
    <citation type="submission" date="2019-10" db="EMBL/GenBank/DDBJ databases">
        <authorList>
            <person name="Karimi E."/>
        </authorList>
    </citation>
    <scope>NUCLEOTIDE SEQUENCE [LARGE SCALE GENOMIC DNA]</scope>
    <source>
        <strain evidence="1">Pantoea sp. 111</strain>
    </source>
</reference>
<dbReference type="AlphaFoldDB" id="A0AAX3J4R3"/>
<sequence length="97" mass="10927">MSKVKTAVLDVLADGQWHFMAELVERVCKQCRTNKHNVQNVINTLSGGHHIVKEHVDGKYHGCRYRMKDTSAGFGISPDMADFNRLLRAARGQHASH</sequence>
<dbReference type="RefSeq" id="WP_159223517.1">
    <property type="nucleotide sequence ID" value="NZ_LR733469.1"/>
</dbReference>
<evidence type="ECO:0000313" key="2">
    <source>
        <dbReference type="Proteomes" id="UP000433737"/>
    </source>
</evidence>
<evidence type="ECO:0008006" key="3">
    <source>
        <dbReference type="Google" id="ProtNLM"/>
    </source>
</evidence>
<name>A0AAX3J4R3_9GAMM</name>
<gene>
    <name evidence="1" type="ORF">PANT111_170178</name>
</gene>
<accession>A0AAX3J4R3</accession>
<organism evidence="1 2">
    <name type="scientific">Pantoea brenneri</name>
    <dbReference type="NCBI Taxonomy" id="472694"/>
    <lineage>
        <taxon>Bacteria</taxon>
        <taxon>Pseudomonadati</taxon>
        <taxon>Pseudomonadota</taxon>
        <taxon>Gammaproteobacteria</taxon>
        <taxon>Enterobacterales</taxon>
        <taxon>Erwiniaceae</taxon>
        <taxon>Pantoea</taxon>
    </lineage>
</organism>